<dbReference type="SUPFAM" id="SSF51294">
    <property type="entry name" value="Hedgehog/intein (Hint) domain"/>
    <property type="match status" value="1"/>
</dbReference>
<sequence length="334" mass="36727">MGIWVEQLDVNYTLGATIETFNDDDFDMASSEDPDYVVYLKTTQSDNTQALSFEFDFDGSSETTFILEPEPDLIITPTYVTSPFTVGVSDQESGTFLVTVLWGQDDLAGESVTLTVTSDPTQPNIDADTDTITFVLRDQEEDFVVDTVCFATGTAIGTPCGTKAVESLRPGDPILTVDGRTVPVKWVGRQSMHRLLTDPNRFSPVRVAAGALADGMPRRDLVLTKEHGLMIDGLIINAGALVNGTTVTVEPVETLRYRETYYHVETEGHDLILAEGAPAETFLDTGTRCRFDNYLEYRRLHGADTPGPERGELRISSARLVPRHIRERLAAVPA</sequence>
<dbReference type="Pfam" id="PF13403">
    <property type="entry name" value="Hint_2"/>
    <property type="match status" value="1"/>
</dbReference>
<dbReference type="Gene3D" id="2.170.16.10">
    <property type="entry name" value="Hedgehog/Intein (Hint) domain"/>
    <property type="match status" value="1"/>
</dbReference>
<dbReference type="EMBL" id="JBHRTB010000010">
    <property type="protein sequence ID" value="MFC3142516.1"/>
    <property type="molecule type" value="Genomic_DNA"/>
</dbReference>
<proteinExistence type="predicted"/>
<reference evidence="3" key="1">
    <citation type="journal article" date="2019" name="Int. J. Syst. Evol. Microbiol.">
        <title>The Global Catalogue of Microorganisms (GCM) 10K type strain sequencing project: providing services to taxonomists for standard genome sequencing and annotation.</title>
        <authorList>
            <consortium name="The Broad Institute Genomics Platform"/>
            <consortium name="The Broad Institute Genome Sequencing Center for Infectious Disease"/>
            <person name="Wu L."/>
            <person name="Ma J."/>
        </authorList>
    </citation>
    <scope>NUCLEOTIDE SEQUENCE [LARGE SCALE GENOMIC DNA]</scope>
    <source>
        <strain evidence="3">KCTC 52366</strain>
    </source>
</reference>
<gene>
    <name evidence="2" type="ORF">ACFOGP_07340</name>
</gene>
<dbReference type="InterPro" id="IPR028992">
    <property type="entry name" value="Hedgehog/Intein_dom"/>
</dbReference>
<evidence type="ECO:0000313" key="2">
    <source>
        <dbReference type="EMBL" id="MFC3142516.1"/>
    </source>
</evidence>
<organism evidence="2 3">
    <name type="scientific">Psychromarinibacter halotolerans</name>
    <dbReference type="NCBI Taxonomy" id="1775175"/>
    <lineage>
        <taxon>Bacteria</taxon>
        <taxon>Pseudomonadati</taxon>
        <taxon>Pseudomonadota</taxon>
        <taxon>Alphaproteobacteria</taxon>
        <taxon>Rhodobacterales</taxon>
        <taxon>Paracoccaceae</taxon>
        <taxon>Psychromarinibacter</taxon>
    </lineage>
</organism>
<name>A0ABV7GPV8_9RHOB</name>
<evidence type="ECO:0000313" key="3">
    <source>
        <dbReference type="Proteomes" id="UP001595632"/>
    </source>
</evidence>
<accession>A0ABV7GPV8</accession>
<dbReference type="Proteomes" id="UP001595632">
    <property type="component" value="Unassembled WGS sequence"/>
</dbReference>
<dbReference type="InterPro" id="IPR036844">
    <property type="entry name" value="Hint_dom_sf"/>
</dbReference>
<dbReference type="RefSeq" id="WP_275633311.1">
    <property type="nucleotide sequence ID" value="NZ_JARGYD010000005.1"/>
</dbReference>
<feature type="domain" description="Hedgehog/Intein (Hint)" evidence="1">
    <location>
        <begin position="148"/>
        <end position="285"/>
    </location>
</feature>
<keyword evidence="3" id="KW-1185">Reference proteome</keyword>
<evidence type="ECO:0000259" key="1">
    <source>
        <dbReference type="Pfam" id="PF13403"/>
    </source>
</evidence>
<protein>
    <submittedName>
        <fullName evidence="2">Hint domain-containing protein</fullName>
    </submittedName>
</protein>
<comment type="caution">
    <text evidence="2">The sequence shown here is derived from an EMBL/GenBank/DDBJ whole genome shotgun (WGS) entry which is preliminary data.</text>
</comment>